<reference evidence="2" key="1">
    <citation type="submission" date="2016-05" db="EMBL/GenBank/DDBJ databases">
        <title>Whole genome shotgun sequencing of cultured foodborne pathogen.</title>
        <authorList>
            <person name="Zheng J."/>
            <person name="Timme R."/>
            <person name="Allard M."/>
            <person name="Strain E."/>
            <person name="Luo Y."/>
            <person name="Brown E."/>
        </authorList>
    </citation>
    <scope>NUCLEOTIDE SEQUENCE [LARGE SCALE GENOMIC DNA]</scope>
    <source>
        <strain evidence="2">CFSAN034343</strain>
    </source>
</reference>
<organism evidence="1 2">
    <name type="scientific">Paenibacillus polymyxa</name>
    <name type="common">Bacillus polymyxa</name>
    <dbReference type="NCBI Taxonomy" id="1406"/>
    <lineage>
        <taxon>Bacteria</taxon>
        <taxon>Bacillati</taxon>
        <taxon>Bacillota</taxon>
        <taxon>Bacilli</taxon>
        <taxon>Bacillales</taxon>
        <taxon>Paenibacillaceae</taxon>
        <taxon>Paenibacillus</taxon>
    </lineage>
</organism>
<dbReference type="EMBL" id="LYND01000111">
    <property type="protein sequence ID" value="ODA09952.1"/>
    <property type="molecule type" value="Genomic_DNA"/>
</dbReference>
<dbReference type="Proteomes" id="UP000094974">
    <property type="component" value="Unassembled WGS sequence"/>
</dbReference>
<evidence type="ECO:0000313" key="2">
    <source>
        <dbReference type="Proteomes" id="UP000094974"/>
    </source>
</evidence>
<gene>
    <name evidence="1" type="ORF">A7312_02175</name>
</gene>
<comment type="caution">
    <text evidence="1">The sequence shown here is derived from an EMBL/GenBank/DDBJ whole genome shotgun (WGS) entry which is preliminary data.</text>
</comment>
<proteinExistence type="predicted"/>
<name>A0ABX2ZH86_PAEPO</name>
<keyword evidence="2" id="KW-1185">Reference proteome</keyword>
<sequence length="65" mass="7622">MTWQEPEKGPCSTWRKYKAPCRGKPPSKAHSYALKENHGYVHAFCLNKQDSLPNIQRYERAEEKT</sequence>
<accession>A0ABX2ZH86</accession>
<protein>
    <submittedName>
        <fullName evidence="1">Uncharacterized protein</fullName>
    </submittedName>
</protein>
<evidence type="ECO:0000313" key="1">
    <source>
        <dbReference type="EMBL" id="ODA09952.1"/>
    </source>
</evidence>